<protein>
    <submittedName>
        <fullName evidence="1">Uncharacterized protein</fullName>
    </submittedName>
</protein>
<dbReference type="AlphaFoldDB" id="A0A1L1PSN1"/>
<evidence type="ECO:0000313" key="1">
    <source>
        <dbReference type="EMBL" id="CDN87601.1"/>
    </source>
</evidence>
<organism evidence="1 2">
    <name type="scientific">Hydrogenophaga intermedia</name>
    <dbReference type="NCBI Taxonomy" id="65786"/>
    <lineage>
        <taxon>Bacteria</taxon>
        <taxon>Pseudomonadati</taxon>
        <taxon>Pseudomonadota</taxon>
        <taxon>Betaproteobacteria</taxon>
        <taxon>Burkholderiales</taxon>
        <taxon>Comamonadaceae</taxon>
        <taxon>Hydrogenophaga</taxon>
    </lineage>
</organism>
<dbReference type="EMBL" id="CCAE010000012">
    <property type="protein sequence ID" value="CDN87601.1"/>
    <property type="molecule type" value="Genomic_DNA"/>
</dbReference>
<dbReference type="Proteomes" id="UP000028878">
    <property type="component" value="Unassembled WGS sequence"/>
</dbReference>
<accession>A0A1L1PSN1</accession>
<name>A0A1L1PSN1_HYDIT</name>
<reference evidence="2" key="2">
    <citation type="submission" date="2014-11" db="EMBL/GenBank/DDBJ databases">
        <title>Draft genome sequence of Hydrogenophaga intermedia S1.</title>
        <authorList>
            <person name="Gan H.M."/>
            <person name="Chew T.H."/>
            <person name="Stolz A."/>
        </authorList>
    </citation>
    <scope>NUCLEOTIDE SEQUENCE [LARGE SCALE GENOMIC DNA]</scope>
    <source>
        <strain evidence="2">S1</strain>
    </source>
</reference>
<reference evidence="2" key="1">
    <citation type="submission" date="2014-02" db="EMBL/GenBank/DDBJ databases">
        <authorList>
            <person name="Gan H."/>
        </authorList>
    </citation>
    <scope>NUCLEOTIDE SEQUENCE [LARGE SCALE GENOMIC DNA]</scope>
    <source>
        <strain evidence="2">S1</strain>
    </source>
</reference>
<proteinExistence type="predicted"/>
<dbReference type="RefSeq" id="WP_009518018.1">
    <property type="nucleotide sequence ID" value="NZ_CCAE010000012.1"/>
</dbReference>
<evidence type="ECO:0000313" key="2">
    <source>
        <dbReference type="Proteomes" id="UP000028878"/>
    </source>
</evidence>
<sequence>MIIAFHSNQISRQGTEVALYDYADAAERVLQHRAVILHDASNPHNVPEAIEKFKGRFDVLAYRDRTELDGLIQSSGAKLMYAIKSGRRDGLLSQRVPTMVHAVFPTSPFEAHGASFAYISSWLSDGCSGGVIPAVPHIVQLPAGDGNLRESLGIPPSALVLGGMGGAKSFNVPAAREGLRQALEQREDLWFIALNLEPFLEHPRAVFLPGTSDMAFKARFVDTCDAMLHARVLGESFGLACGEFSVRNKRVIAYAHSKHRHHIEVLGDAALLYHDAPSLLALIRRLDTDSLRSGDWDRYTERYNAERVMGEFDRHLIQPALGKQPGDGPGFRLGWRHRLAYLRFKLTMKLA</sequence>
<keyword evidence="2" id="KW-1185">Reference proteome</keyword>
<gene>
    <name evidence="1" type="ORF">BN948_02023</name>
</gene>